<evidence type="ECO:0000256" key="3">
    <source>
        <dbReference type="ARBA" id="ARBA00022777"/>
    </source>
</evidence>
<dbReference type="SMART" id="SM00220">
    <property type="entry name" value="S_TKc"/>
    <property type="match status" value="1"/>
</dbReference>
<gene>
    <name evidence="7" type="ORF">POL68_09020</name>
</gene>
<reference evidence="7 8" key="1">
    <citation type="submission" date="2022-11" db="EMBL/GenBank/DDBJ databases">
        <title>Minimal conservation of predation-associated metabolite biosynthetic gene clusters underscores biosynthetic potential of Myxococcota including descriptions for ten novel species: Archangium lansinium sp. nov., Myxococcus landrumus sp. nov., Nannocystis bai.</title>
        <authorList>
            <person name="Ahearne A."/>
            <person name="Stevens C."/>
            <person name="Dowd S."/>
        </authorList>
    </citation>
    <scope>NUCLEOTIDE SEQUENCE [LARGE SCALE GENOMIC DNA]</scope>
    <source>
        <strain evidence="7 8">NCWAL01</strain>
    </source>
</reference>
<evidence type="ECO:0000313" key="8">
    <source>
        <dbReference type="Proteomes" id="UP001221838"/>
    </source>
</evidence>
<name>A0ABT5D4M1_9BACT</name>
<evidence type="ECO:0000313" key="7">
    <source>
        <dbReference type="EMBL" id="MDC0708607.1"/>
    </source>
</evidence>
<dbReference type="EMBL" id="JAQNDM010000002">
    <property type="protein sequence ID" value="MDC0708607.1"/>
    <property type="molecule type" value="Genomic_DNA"/>
</dbReference>
<evidence type="ECO:0000256" key="2">
    <source>
        <dbReference type="ARBA" id="ARBA00022741"/>
    </source>
</evidence>
<keyword evidence="3 7" id="KW-0418">Kinase</keyword>
<dbReference type="SUPFAM" id="SSF56112">
    <property type="entry name" value="Protein kinase-like (PK-like)"/>
    <property type="match status" value="1"/>
</dbReference>
<sequence length="384" mass="40661">MPGGSIGGREEAGYGSYGAVYRAHRTGRLFPKTVALKLARYPAEAHPFTSRQVLRVLAQVARALEATHATGGTHRDVKGDNVLVSPEGRVFLMDFGCGTWEGAAPLTEGLLAPGTKVYRSPQALRFHWNHRFGADTSYKATPADDVYALGVTAYRLCTGIYPPLATAPSIVGDDGRDTQEVWVPPSQLKPLAPALESLILRMLSDRPQDRGSPGELAAAMEAVAETAEADVLLGPSRSLVPVDIRSAPAPVSGQGDSGSLGLLPLAVGLLLLLSAILKVEGFWVPPSGMRDGGTGGVADAAVEESPANEVRASEPSELSLDMPKGPLPGQRRPPCPRNQTNIRGGCWAEFVQVSPPCGEGFYDWNGACYLPVLVLPRPNTSDPR</sequence>
<dbReference type="PROSITE" id="PS50011">
    <property type="entry name" value="PROTEIN_KINASE_DOM"/>
    <property type="match status" value="1"/>
</dbReference>
<accession>A0ABT5D4M1</accession>
<protein>
    <submittedName>
        <fullName evidence="7">Serine/threonine-protein kinase</fullName>
    </submittedName>
</protein>
<comment type="caution">
    <text evidence="7">The sequence shown here is derived from an EMBL/GenBank/DDBJ whole genome shotgun (WGS) entry which is preliminary data.</text>
</comment>
<dbReference type="RefSeq" id="WP_272146048.1">
    <property type="nucleotide sequence ID" value="NZ_JAQNDM010000002.1"/>
</dbReference>
<dbReference type="GO" id="GO:0016301">
    <property type="term" value="F:kinase activity"/>
    <property type="evidence" value="ECO:0007669"/>
    <property type="project" value="UniProtKB-KW"/>
</dbReference>
<keyword evidence="2" id="KW-0547">Nucleotide-binding</keyword>
<dbReference type="CDD" id="cd14014">
    <property type="entry name" value="STKc_PknB_like"/>
    <property type="match status" value="1"/>
</dbReference>
<dbReference type="Proteomes" id="UP001221838">
    <property type="component" value="Unassembled WGS sequence"/>
</dbReference>
<keyword evidence="8" id="KW-1185">Reference proteome</keyword>
<dbReference type="InterPro" id="IPR011009">
    <property type="entry name" value="Kinase-like_dom_sf"/>
</dbReference>
<keyword evidence="4" id="KW-0067">ATP-binding</keyword>
<proteinExistence type="predicted"/>
<dbReference type="Gene3D" id="1.10.510.10">
    <property type="entry name" value="Transferase(Phosphotransferase) domain 1"/>
    <property type="match status" value="1"/>
</dbReference>
<feature type="domain" description="Protein kinase" evidence="6">
    <location>
        <begin position="1"/>
        <end position="223"/>
    </location>
</feature>
<dbReference type="InterPro" id="IPR000719">
    <property type="entry name" value="Prot_kinase_dom"/>
</dbReference>
<organism evidence="7 8">
    <name type="scientific">Stigmatella ashevillensis</name>
    <dbReference type="NCBI Taxonomy" id="2995309"/>
    <lineage>
        <taxon>Bacteria</taxon>
        <taxon>Pseudomonadati</taxon>
        <taxon>Myxococcota</taxon>
        <taxon>Myxococcia</taxon>
        <taxon>Myxococcales</taxon>
        <taxon>Cystobacterineae</taxon>
        <taxon>Archangiaceae</taxon>
        <taxon>Stigmatella</taxon>
    </lineage>
</organism>
<evidence type="ECO:0000256" key="4">
    <source>
        <dbReference type="ARBA" id="ARBA00022840"/>
    </source>
</evidence>
<evidence type="ECO:0000256" key="5">
    <source>
        <dbReference type="SAM" id="MobiDB-lite"/>
    </source>
</evidence>
<keyword evidence="1" id="KW-0808">Transferase</keyword>
<dbReference type="PANTHER" id="PTHR43289">
    <property type="entry name" value="MITOGEN-ACTIVATED PROTEIN KINASE KINASE KINASE 20-RELATED"/>
    <property type="match status" value="1"/>
</dbReference>
<evidence type="ECO:0000256" key="1">
    <source>
        <dbReference type="ARBA" id="ARBA00022679"/>
    </source>
</evidence>
<dbReference type="Pfam" id="PF00069">
    <property type="entry name" value="Pkinase"/>
    <property type="match status" value="1"/>
</dbReference>
<dbReference type="PANTHER" id="PTHR43289:SF6">
    <property type="entry name" value="SERINE_THREONINE-PROTEIN KINASE NEKL-3"/>
    <property type="match status" value="1"/>
</dbReference>
<evidence type="ECO:0000259" key="6">
    <source>
        <dbReference type="PROSITE" id="PS50011"/>
    </source>
</evidence>
<feature type="region of interest" description="Disordered" evidence="5">
    <location>
        <begin position="294"/>
        <end position="336"/>
    </location>
</feature>